<dbReference type="Proteomes" id="UP001152797">
    <property type="component" value="Unassembled WGS sequence"/>
</dbReference>
<dbReference type="PANTHER" id="PTHR11947:SF3">
    <property type="entry name" value="[PYRUVATE DEHYDROGENASE (ACETYL-TRANSFERRING)] KINASE, MITOCHONDRIAL"/>
    <property type="match status" value="1"/>
</dbReference>
<organism evidence="10">
    <name type="scientific">Cladocopium goreaui</name>
    <dbReference type="NCBI Taxonomy" id="2562237"/>
    <lineage>
        <taxon>Eukaryota</taxon>
        <taxon>Sar</taxon>
        <taxon>Alveolata</taxon>
        <taxon>Dinophyceae</taxon>
        <taxon>Suessiales</taxon>
        <taxon>Symbiodiniaceae</taxon>
        <taxon>Cladocopium</taxon>
    </lineage>
</organism>
<dbReference type="GO" id="GO:0010906">
    <property type="term" value="P:regulation of glucose metabolic process"/>
    <property type="evidence" value="ECO:0007669"/>
    <property type="project" value="TreeGrafter"/>
</dbReference>
<protein>
    <recommendedName>
        <fullName evidence="8">Protein-serine/threonine kinase</fullName>
        <ecNumber evidence="8">2.7.11.-</ecNumber>
    </recommendedName>
</protein>
<dbReference type="GO" id="GO:0005524">
    <property type="term" value="F:ATP binding"/>
    <property type="evidence" value="ECO:0007669"/>
    <property type="project" value="UniProtKB-UniRule"/>
</dbReference>
<dbReference type="EC" id="2.7.11.-" evidence="8"/>
<dbReference type="GO" id="GO:0005759">
    <property type="term" value="C:mitochondrial matrix"/>
    <property type="evidence" value="ECO:0007669"/>
    <property type="project" value="UniProtKB-SubCell"/>
</dbReference>
<gene>
    <name evidence="10" type="ORF">C1SCF055_LOCUS30518</name>
</gene>
<evidence type="ECO:0000256" key="5">
    <source>
        <dbReference type="ARBA" id="ARBA00022840"/>
    </source>
</evidence>
<dbReference type="InterPro" id="IPR005467">
    <property type="entry name" value="His_kinase_dom"/>
</dbReference>
<dbReference type="SUPFAM" id="SSF55874">
    <property type="entry name" value="ATPase domain of HSP90 chaperone/DNA topoisomerase II/histidine kinase"/>
    <property type="match status" value="1"/>
</dbReference>
<keyword evidence="6 8" id="KW-0496">Mitochondrion</keyword>
<dbReference type="EMBL" id="CAMXCT020003484">
    <property type="protein sequence ID" value="CAL1158120.1"/>
    <property type="molecule type" value="Genomic_DNA"/>
</dbReference>
<name>A0A9P1D7P6_9DINO</name>
<dbReference type="InterPro" id="IPR036890">
    <property type="entry name" value="HATPase_C_sf"/>
</dbReference>
<dbReference type="Gene3D" id="3.30.565.10">
    <property type="entry name" value="Histidine kinase-like ATPase, C-terminal domain"/>
    <property type="match status" value="1"/>
</dbReference>
<evidence type="ECO:0000313" key="11">
    <source>
        <dbReference type="EMBL" id="CAL1158120.1"/>
    </source>
</evidence>
<evidence type="ECO:0000256" key="6">
    <source>
        <dbReference type="ARBA" id="ARBA00023128"/>
    </source>
</evidence>
<keyword evidence="5 8" id="KW-0067">ATP-binding</keyword>
<keyword evidence="3 8" id="KW-0547">Nucleotide-binding</keyword>
<dbReference type="Pfam" id="PF10436">
    <property type="entry name" value="BCDHK_Adom3"/>
    <property type="match status" value="1"/>
</dbReference>
<dbReference type="PROSITE" id="PS50109">
    <property type="entry name" value="HIS_KIN"/>
    <property type="match status" value="1"/>
</dbReference>
<evidence type="ECO:0000256" key="4">
    <source>
        <dbReference type="ARBA" id="ARBA00022777"/>
    </source>
</evidence>
<reference evidence="11" key="2">
    <citation type="submission" date="2024-04" db="EMBL/GenBank/DDBJ databases">
        <authorList>
            <person name="Chen Y."/>
            <person name="Shah S."/>
            <person name="Dougan E. K."/>
            <person name="Thang M."/>
            <person name="Chan C."/>
        </authorList>
    </citation>
    <scope>NUCLEOTIDE SEQUENCE [LARGE SCALE GENOMIC DNA]</scope>
</reference>
<dbReference type="PANTHER" id="PTHR11947">
    <property type="entry name" value="PYRUVATE DEHYDROGENASE KINASE"/>
    <property type="match status" value="1"/>
</dbReference>
<dbReference type="SMART" id="SM00387">
    <property type="entry name" value="HATPase_c"/>
    <property type="match status" value="1"/>
</dbReference>
<reference evidence="10" key="1">
    <citation type="submission" date="2022-10" db="EMBL/GenBank/DDBJ databases">
        <authorList>
            <person name="Chen Y."/>
            <person name="Dougan E. K."/>
            <person name="Chan C."/>
            <person name="Rhodes N."/>
            <person name="Thang M."/>
        </authorList>
    </citation>
    <scope>NUCLEOTIDE SEQUENCE</scope>
</reference>
<dbReference type="SUPFAM" id="SSF69012">
    <property type="entry name" value="alpha-ketoacid dehydrogenase kinase, N-terminal domain"/>
    <property type="match status" value="1"/>
</dbReference>
<evidence type="ECO:0000256" key="2">
    <source>
        <dbReference type="ARBA" id="ARBA00022679"/>
    </source>
</evidence>
<comment type="subcellular location">
    <subcellularLocation>
        <location evidence="8">Mitochondrion matrix</location>
    </subcellularLocation>
</comment>
<evidence type="ECO:0000256" key="8">
    <source>
        <dbReference type="RuleBase" id="RU366032"/>
    </source>
</evidence>
<accession>A0A9P1D7P6</accession>
<dbReference type="InterPro" id="IPR018955">
    <property type="entry name" value="BCDHK/PDK_N"/>
</dbReference>
<keyword evidence="12" id="KW-1185">Reference proteome</keyword>
<keyword evidence="4 8" id="KW-0418">Kinase</keyword>
<evidence type="ECO:0000256" key="7">
    <source>
        <dbReference type="ARBA" id="ARBA00048201"/>
    </source>
</evidence>
<comment type="caution">
    <text evidence="10">The sequence shown here is derived from an EMBL/GenBank/DDBJ whole genome shotgun (WGS) entry which is preliminary data.</text>
</comment>
<dbReference type="EMBL" id="CAMXCT030003484">
    <property type="protein sequence ID" value="CAL4792057.1"/>
    <property type="molecule type" value="Genomic_DNA"/>
</dbReference>
<evidence type="ECO:0000313" key="12">
    <source>
        <dbReference type="Proteomes" id="UP001152797"/>
    </source>
</evidence>
<dbReference type="OrthoDB" id="241648at2759"/>
<dbReference type="GO" id="GO:0004740">
    <property type="term" value="F:pyruvate dehydrogenase (acetyl-transferring) kinase activity"/>
    <property type="evidence" value="ECO:0007669"/>
    <property type="project" value="UniProtKB-EC"/>
</dbReference>
<dbReference type="Pfam" id="PF02518">
    <property type="entry name" value="HATPase_c"/>
    <property type="match status" value="1"/>
</dbReference>
<comment type="catalytic activity">
    <reaction evidence="7">
        <text>L-seryl-[pyruvate dehydrogenase E1 alpha subunit] + ATP = O-phospho-L-seryl-[pyruvate dehydrogenase E1 alpha subunit] + ADP + H(+)</text>
        <dbReference type="Rhea" id="RHEA:23052"/>
        <dbReference type="Rhea" id="RHEA-COMP:13689"/>
        <dbReference type="Rhea" id="RHEA-COMP:13690"/>
        <dbReference type="ChEBI" id="CHEBI:15378"/>
        <dbReference type="ChEBI" id="CHEBI:29999"/>
        <dbReference type="ChEBI" id="CHEBI:30616"/>
        <dbReference type="ChEBI" id="CHEBI:83421"/>
        <dbReference type="ChEBI" id="CHEBI:456216"/>
        <dbReference type="EC" id="2.7.11.2"/>
    </reaction>
</comment>
<dbReference type="AlphaFoldDB" id="A0A9P1D7P6"/>
<dbReference type="Gene3D" id="1.20.140.20">
    <property type="entry name" value="Alpha-ketoacid/pyruvate dehydrogenase kinase, N-terminal domain"/>
    <property type="match status" value="1"/>
</dbReference>
<evidence type="ECO:0000313" key="10">
    <source>
        <dbReference type="EMBL" id="CAI4004745.1"/>
    </source>
</evidence>
<proteinExistence type="inferred from homology"/>
<keyword evidence="2 8" id="KW-0808">Transferase</keyword>
<dbReference type="InterPro" id="IPR036784">
    <property type="entry name" value="AK/P_DHK_N_sf"/>
</dbReference>
<dbReference type="InterPro" id="IPR039028">
    <property type="entry name" value="BCKD/PDK"/>
</dbReference>
<evidence type="ECO:0000256" key="1">
    <source>
        <dbReference type="ARBA" id="ARBA00006155"/>
    </source>
</evidence>
<dbReference type="EMBL" id="CAMXCT010003484">
    <property type="protein sequence ID" value="CAI4004745.1"/>
    <property type="molecule type" value="Genomic_DNA"/>
</dbReference>
<feature type="domain" description="Histidine kinase" evidence="9">
    <location>
        <begin position="268"/>
        <end position="390"/>
    </location>
</feature>
<comment type="similarity">
    <text evidence="1 8">Belongs to the PDK/BCKDK protein kinase family.</text>
</comment>
<evidence type="ECO:0000259" key="9">
    <source>
        <dbReference type="PROSITE" id="PS50109"/>
    </source>
</evidence>
<evidence type="ECO:0000256" key="3">
    <source>
        <dbReference type="ARBA" id="ARBA00022741"/>
    </source>
</evidence>
<dbReference type="InterPro" id="IPR003594">
    <property type="entry name" value="HATPase_dom"/>
</dbReference>
<sequence>MAFLVPRLRPFFRSLRGAARARNAGFPPVRRCFSAEVQVSQERLNEFLQAEVVFFAGREPKSITLRQILDAKTPEQAATLAYRELPIRYAQRILQIETLPGWQASQELVEVHRLYSENFKDIRLVELNLKELEPFTAVIGTIKGRMKEVIPMLANAMRNLQQTEGYSEAAIVQWLDAFFLSRIGTEMLTSQYMASAKPDVTARRRRVGVVDYACDPVNICEQAARHARKLCKQHYDDSADVEILVESSIASSFEIESRIRFPYVPNYLFYIMVELLKNSARATVEAQQESPGQRRSIVITVGADPSEVAIRVLDQAGGIPFHAADKVWSYMYSTASKAARNFDEQGTPLAGYGVGLPLSRLYARYLGGSLHLQSLPGVGTCAYLYLKRLESEAREELPTRSSVSSCSLV</sequence>